<evidence type="ECO:0000313" key="10">
    <source>
        <dbReference type="Proteomes" id="UP000295657"/>
    </source>
</evidence>
<name>A0A4R6VBD2_9PAST</name>
<protein>
    <recommendedName>
        <fullName evidence="11">Permease</fullName>
    </recommendedName>
</protein>
<gene>
    <name evidence="9" type="ORF">EDC45_1428</name>
</gene>
<evidence type="ECO:0000256" key="7">
    <source>
        <dbReference type="ARBA" id="ARBA00023136"/>
    </source>
</evidence>
<dbReference type="GO" id="GO:0005886">
    <property type="term" value="C:plasma membrane"/>
    <property type="evidence" value="ECO:0007669"/>
    <property type="project" value="UniProtKB-SubCell"/>
</dbReference>
<dbReference type="AlphaFoldDB" id="A0A4R6VBD2"/>
<evidence type="ECO:0008006" key="11">
    <source>
        <dbReference type="Google" id="ProtNLM"/>
    </source>
</evidence>
<feature type="transmembrane region" description="Helical" evidence="8">
    <location>
        <begin position="299"/>
        <end position="320"/>
    </location>
</feature>
<evidence type="ECO:0000256" key="8">
    <source>
        <dbReference type="SAM" id="Phobius"/>
    </source>
</evidence>
<feature type="transmembrane region" description="Helical" evidence="8">
    <location>
        <begin position="170"/>
        <end position="189"/>
    </location>
</feature>
<feature type="transmembrane region" description="Helical" evidence="8">
    <location>
        <begin position="112"/>
        <end position="131"/>
    </location>
</feature>
<keyword evidence="6 8" id="KW-1133">Transmembrane helix</keyword>
<dbReference type="InterPro" id="IPR004776">
    <property type="entry name" value="Mem_transp_PIN-like"/>
</dbReference>
<dbReference type="Proteomes" id="UP000295657">
    <property type="component" value="Unassembled WGS sequence"/>
</dbReference>
<dbReference type="PANTHER" id="PTHR36838">
    <property type="entry name" value="AUXIN EFFLUX CARRIER FAMILY PROTEIN"/>
    <property type="match status" value="1"/>
</dbReference>
<evidence type="ECO:0000256" key="6">
    <source>
        <dbReference type="ARBA" id="ARBA00022989"/>
    </source>
</evidence>
<keyword evidence="10" id="KW-1185">Reference proteome</keyword>
<keyword evidence="5 8" id="KW-0812">Transmembrane</keyword>
<keyword evidence="7 8" id="KW-0472">Membrane</keyword>
<feature type="transmembrane region" description="Helical" evidence="8">
    <location>
        <begin position="137"/>
        <end position="158"/>
    </location>
</feature>
<evidence type="ECO:0000313" key="9">
    <source>
        <dbReference type="EMBL" id="TDQ57368.1"/>
    </source>
</evidence>
<proteinExistence type="inferred from homology"/>
<evidence type="ECO:0000256" key="2">
    <source>
        <dbReference type="ARBA" id="ARBA00010145"/>
    </source>
</evidence>
<reference evidence="9 10" key="1">
    <citation type="submission" date="2019-03" db="EMBL/GenBank/DDBJ databases">
        <title>Genomic Encyclopedia of Type Strains, Phase IV (KMG-IV): sequencing the most valuable type-strain genomes for metagenomic binning, comparative biology and taxonomic classification.</title>
        <authorList>
            <person name="Goeker M."/>
        </authorList>
    </citation>
    <scope>NUCLEOTIDE SEQUENCE [LARGE SCALE GENOMIC DNA]</scope>
    <source>
        <strain evidence="9 10">DSM 28403</strain>
    </source>
</reference>
<evidence type="ECO:0000256" key="4">
    <source>
        <dbReference type="ARBA" id="ARBA00022475"/>
    </source>
</evidence>
<dbReference type="InterPro" id="IPR038770">
    <property type="entry name" value="Na+/solute_symporter_sf"/>
</dbReference>
<evidence type="ECO:0000256" key="3">
    <source>
        <dbReference type="ARBA" id="ARBA00022448"/>
    </source>
</evidence>
<dbReference type="EMBL" id="SNYQ01000005">
    <property type="protein sequence ID" value="TDQ57368.1"/>
    <property type="molecule type" value="Genomic_DNA"/>
</dbReference>
<feature type="transmembrane region" description="Helical" evidence="8">
    <location>
        <begin position="48"/>
        <end position="67"/>
    </location>
</feature>
<feature type="transmembrane region" description="Helical" evidence="8">
    <location>
        <begin position="79"/>
        <end position="100"/>
    </location>
</feature>
<evidence type="ECO:0000256" key="5">
    <source>
        <dbReference type="ARBA" id="ARBA00022692"/>
    </source>
</evidence>
<feature type="transmembrane region" description="Helical" evidence="8">
    <location>
        <begin position="201"/>
        <end position="220"/>
    </location>
</feature>
<keyword evidence="4" id="KW-1003">Cell membrane</keyword>
<feature type="transmembrane region" description="Helical" evidence="8">
    <location>
        <begin position="266"/>
        <end position="287"/>
    </location>
</feature>
<comment type="caution">
    <text evidence="9">The sequence shown here is derived from an EMBL/GenBank/DDBJ whole genome shotgun (WGS) entry which is preliminary data.</text>
</comment>
<sequence>MAVINNRLLINLMDIALLLAAKITELTLIVLMGYALVKFKLLQSKDSYPLSVIGLYIISPAVMIKAFQIEYTPAILQGLLLSLSMAVFLHLILIILGSLLKRLLKLDPLEHAASIYSNSGNLIIPLVMALFGPEWVIYATCFIVVQTFLFWTHCRMILCGKGNLTLKQIFSNVNILSIIIGVTLFALQIKLPPMITGTLSAVGSFIGPNAMLIAGMLIASIPLRTIFSSKRIYLVTALRLIIIPLFLLLIVKLIGFERWAENGDTIVMISFLATISPAAATVTQMALIFNKDANKASAVYGVTTLLCVFTMPLIIALYQLI</sequence>
<organism evidence="9 10">
    <name type="scientific">Mesocricetibacter intestinalis</name>
    <dbReference type="NCBI Taxonomy" id="1521930"/>
    <lineage>
        <taxon>Bacteria</taxon>
        <taxon>Pseudomonadati</taxon>
        <taxon>Pseudomonadota</taxon>
        <taxon>Gammaproteobacteria</taxon>
        <taxon>Pasteurellales</taxon>
        <taxon>Pasteurellaceae</taxon>
        <taxon>Mesocricetibacter</taxon>
    </lineage>
</organism>
<dbReference type="PANTHER" id="PTHR36838:SF1">
    <property type="entry name" value="SLR1864 PROTEIN"/>
    <property type="match status" value="1"/>
</dbReference>
<dbReference type="Pfam" id="PF03547">
    <property type="entry name" value="Mem_trans"/>
    <property type="match status" value="2"/>
</dbReference>
<feature type="transmembrane region" description="Helical" evidence="8">
    <location>
        <begin position="232"/>
        <end position="254"/>
    </location>
</feature>
<dbReference type="GO" id="GO:0055085">
    <property type="term" value="P:transmembrane transport"/>
    <property type="evidence" value="ECO:0007669"/>
    <property type="project" value="InterPro"/>
</dbReference>
<keyword evidence="3" id="KW-0813">Transport</keyword>
<dbReference type="Gene3D" id="1.20.1530.20">
    <property type="match status" value="1"/>
</dbReference>
<feature type="transmembrane region" description="Helical" evidence="8">
    <location>
        <begin position="15"/>
        <end position="36"/>
    </location>
</feature>
<evidence type="ECO:0000256" key="1">
    <source>
        <dbReference type="ARBA" id="ARBA00004651"/>
    </source>
</evidence>
<comment type="similarity">
    <text evidence="2">Belongs to the auxin efflux carrier (TC 2.A.69) family.</text>
</comment>
<accession>A0A4R6VBD2</accession>
<comment type="subcellular location">
    <subcellularLocation>
        <location evidence="1">Cell membrane</location>
        <topology evidence="1">Multi-pass membrane protein</topology>
    </subcellularLocation>
</comment>